<evidence type="ECO:0000259" key="3">
    <source>
        <dbReference type="PROSITE" id="PS51737"/>
    </source>
</evidence>
<dbReference type="PANTHER" id="PTHR30461:SF23">
    <property type="entry name" value="DNA RECOMBINASE-RELATED"/>
    <property type="match status" value="1"/>
</dbReference>
<dbReference type="PANTHER" id="PTHR30461">
    <property type="entry name" value="DNA-INVERTASE FROM LAMBDOID PROPHAGE"/>
    <property type="match status" value="1"/>
</dbReference>
<dbReference type="Proteomes" id="UP000184038">
    <property type="component" value="Unassembled WGS sequence"/>
</dbReference>
<dbReference type="Gene3D" id="3.90.1750.20">
    <property type="entry name" value="Putative Large Serine Recombinase, Chain B, Domain 2"/>
    <property type="match status" value="1"/>
</dbReference>
<evidence type="ECO:0000313" key="4">
    <source>
        <dbReference type="EMBL" id="SHN01476.1"/>
    </source>
</evidence>
<dbReference type="GO" id="GO:0003677">
    <property type="term" value="F:DNA binding"/>
    <property type="evidence" value="ECO:0007669"/>
    <property type="project" value="InterPro"/>
</dbReference>
<dbReference type="CDD" id="cd00338">
    <property type="entry name" value="Ser_Recombinase"/>
    <property type="match status" value="1"/>
</dbReference>
<gene>
    <name evidence="4" type="ORF">SAMN02746066_04377</name>
</gene>
<dbReference type="RefSeq" id="WP_073291421.1">
    <property type="nucleotide sequence ID" value="NZ_FRCP01000027.1"/>
</dbReference>
<accession>A0A1M7NCT4</accession>
<dbReference type="AlphaFoldDB" id="A0A1M7NCT4"/>
<evidence type="ECO:0000313" key="5">
    <source>
        <dbReference type="Proteomes" id="UP000184038"/>
    </source>
</evidence>
<feature type="coiled-coil region" evidence="1">
    <location>
        <begin position="413"/>
        <end position="483"/>
    </location>
</feature>
<evidence type="ECO:0000256" key="1">
    <source>
        <dbReference type="SAM" id="Coils"/>
    </source>
</evidence>
<reference evidence="4 5" key="1">
    <citation type="submission" date="2016-11" db="EMBL/GenBank/DDBJ databases">
        <authorList>
            <person name="Jaros S."/>
            <person name="Januszkiewicz K."/>
            <person name="Wedrychowicz H."/>
        </authorList>
    </citation>
    <scope>NUCLEOTIDE SEQUENCE [LARGE SCALE GENOMIC DNA]</scope>
    <source>
        <strain evidence="4 5">DSM 15930</strain>
    </source>
</reference>
<dbReference type="SMART" id="SM00857">
    <property type="entry name" value="Resolvase"/>
    <property type="match status" value="1"/>
</dbReference>
<dbReference type="InterPro" id="IPR036162">
    <property type="entry name" value="Resolvase-like_N_sf"/>
</dbReference>
<dbReference type="OrthoDB" id="9781670at2"/>
<sequence length="526" mass="60540">MIAIYARQSLDKKDSLSIESQIDKCIALCQYNEWDYVVYSDKGYSGKNLERPQFKKMLKDIKDGKIEKIICYRLDRMSRSMADFSNLIIELESYGCKFVSATENFDTSTPLGRAMVNIIMTFAQLERETVVERVTDNYYYRTALGHWGGGPAPYGYKLKRVNGGGKNYTILEINQEEAEVIRKIYDWYLEPDGSTTTIIEKLNLCGYKSRGNKTGKRVWTQRVISDYLCRALYTQNDIKIYGYFKSNGANFVNDVSDFDGTKSINIYGKTSKGLSKHKRCRKIEEQYLCIMEHEPIIDSETWIKVQHKLGRIKPIPSRSGTSGKSQFSGLLKCGYCGYSISTSGSGNGTMYYVCSSKKNRGKDSCNAKTTRLDMLDNTVINKLIDHIHNKDFIEFVENTKLDNSVPLEYIHKKKDIEMKLVKIETEIENLITSIATGNNTLIKYLEERITLLDTEKKVLSNELNELEGNVIEGNEDLINIRNELRENNDIEYQLRNGDIETRKRLSKLFISQITIYNDEIVVDYRI</sequence>
<evidence type="ECO:0000259" key="2">
    <source>
        <dbReference type="PROSITE" id="PS51736"/>
    </source>
</evidence>
<dbReference type="STRING" id="1120996.SAMN02746066_04377"/>
<feature type="domain" description="Resolvase/invertase-type recombinase catalytic" evidence="2">
    <location>
        <begin position="1"/>
        <end position="145"/>
    </location>
</feature>
<dbReference type="PROSITE" id="PS51736">
    <property type="entry name" value="RECOMBINASES_3"/>
    <property type="match status" value="1"/>
</dbReference>
<dbReference type="InterPro" id="IPR025827">
    <property type="entry name" value="Zn_ribbon_recom_dom"/>
</dbReference>
<keyword evidence="1" id="KW-0175">Coiled coil</keyword>
<feature type="domain" description="Recombinase" evidence="3">
    <location>
        <begin position="153"/>
        <end position="315"/>
    </location>
</feature>
<dbReference type="InterPro" id="IPR050639">
    <property type="entry name" value="SSR_resolvase"/>
</dbReference>
<dbReference type="Pfam" id="PF13408">
    <property type="entry name" value="Zn_ribbon_recom"/>
    <property type="match status" value="1"/>
</dbReference>
<dbReference type="Pfam" id="PF07508">
    <property type="entry name" value="Recombinase"/>
    <property type="match status" value="1"/>
</dbReference>
<dbReference type="GO" id="GO:0000150">
    <property type="term" value="F:DNA strand exchange activity"/>
    <property type="evidence" value="ECO:0007669"/>
    <property type="project" value="InterPro"/>
</dbReference>
<dbReference type="InterPro" id="IPR006119">
    <property type="entry name" value="Resolv_N"/>
</dbReference>
<dbReference type="SUPFAM" id="SSF53041">
    <property type="entry name" value="Resolvase-like"/>
    <property type="match status" value="1"/>
</dbReference>
<dbReference type="InterPro" id="IPR011109">
    <property type="entry name" value="DNA_bind_recombinase_dom"/>
</dbReference>
<proteinExistence type="predicted"/>
<dbReference type="InterPro" id="IPR038109">
    <property type="entry name" value="DNA_bind_recomb_sf"/>
</dbReference>
<dbReference type="Pfam" id="PF00239">
    <property type="entry name" value="Resolvase"/>
    <property type="match status" value="1"/>
</dbReference>
<dbReference type="EMBL" id="FRCP01000027">
    <property type="protein sequence ID" value="SHN01476.1"/>
    <property type="molecule type" value="Genomic_DNA"/>
</dbReference>
<organism evidence="4 5">
    <name type="scientific">Anaerosporobacter mobilis DSM 15930</name>
    <dbReference type="NCBI Taxonomy" id="1120996"/>
    <lineage>
        <taxon>Bacteria</taxon>
        <taxon>Bacillati</taxon>
        <taxon>Bacillota</taxon>
        <taxon>Clostridia</taxon>
        <taxon>Lachnospirales</taxon>
        <taxon>Lachnospiraceae</taxon>
        <taxon>Anaerosporobacter</taxon>
    </lineage>
</organism>
<protein>
    <submittedName>
        <fullName evidence="4">Site-specific DNA recombinase</fullName>
    </submittedName>
</protein>
<keyword evidence="5" id="KW-1185">Reference proteome</keyword>
<dbReference type="PROSITE" id="PS51737">
    <property type="entry name" value="RECOMBINASE_DNA_BIND"/>
    <property type="match status" value="1"/>
</dbReference>
<dbReference type="Gene3D" id="3.40.50.1390">
    <property type="entry name" value="Resolvase, N-terminal catalytic domain"/>
    <property type="match status" value="1"/>
</dbReference>
<name>A0A1M7NCT4_9FIRM</name>